<dbReference type="Proteomes" id="UP000339690">
    <property type="component" value="Chromosome"/>
</dbReference>
<evidence type="ECO:0000313" key="1">
    <source>
        <dbReference type="EMBL" id="QGH36558.1"/>
    </source>
</evidence>
<evidence type="ECO:0000313" key="2">
    <source>
        <dbReference type="Proteomes" id="UP000339690"/>
    </source>
</evidence>
<keyword evidence="2" id="KW-1185">Reference proteome</keyword>
<accession>A0A5Q2TUT6</accession>
<dbReference type="EMBL" id="CP045915">
    <property type="protein sequence ID" value="QGH36558.1"/>
    <property type="molecule type" value="Genomic_DNA"/>
</dbReference>
<dbReference type="RefSeq" id="WP_100358753.1">
    <property type="nucleotide sequence ID" value="NZ_CP045915.1"/>
</dbReference>
<name>A0A5Q2TUT6_9BACI</name>
<protein>
    <submittedName>
        <fullName evidence="1">Uncharacterized protein</fullName>
    </submittedName>
</protein>
<sequence>MTNWRDAESNRLDGLFNGVFSWLLEQFDPLTGGFYYARSSVLDDRFTPDIESTSQAINILLRHQLLDNMPQTLKEKMIAFFQMRQDPRAGYFYDHNPNMKKDEVMVHRALHYSLNSLKRLGASPLYPLPVKNQVAPDYTKSLSSYQKKWDSIDLRNSWRGCDLLASSTVYFGQMDEATQRKYVDAFAEYLAERQDQQTGLWGEGSLYVRISGTFKLHTFYRRYQISMPNQGRIYQTILHCIKTEEAIDMCYIRNPIDLISYIKPDISEADLKEISEITINNMKKLKQKDGAFSRELAHSPKAPNVAQVKQGEYYPNMPEAVELGLGLKEGDMNATTQATLIRKQLHHLWQKDPKPIPTNFWERVMGKCPILKGEISEQKEV</sequence>
<dbReference type="KEGG" id="grc:GI584_21985"/>
<reference evidence="1 2" key="1">
    <citation type="submission" date="2019-11" db="EMBL/GenBank/DDBJ databases">
        <title>Gracilibacillus salitolerans sp. nov., a moderate halophile isolated from a saline soil in northwest China.</title>
        <authorList>
            <person name="Gan L."/>
        </authorList>
    </citation>
    <scope>NUCLEOTIDE SEQUENCE [LARGE SCALE GENOMIC DNA]</scope>
    <source>
        <strain evidence="1 2">SCU50</strain>
    </source>
</reference>
<dbReference type="AlphaFoldDB" id="A0A5Q2TUT6"/>
<proteinExistence type="predicted"/>
<gene>
    <name evidence="1" type="ORF">GI584_21985</name>
</gene>
<organism evidence="1 2">
    <name type="scientific">Gracilibacillus salitolerans</name>
    <dbReference type="NCBI Taxonomy" id="2663022"/>
    <lineage>
        <taxon>Bacteria</taxon>
        <taxon>Bacillati</taxon>
        <taxon>Bacillota</taxon>
        <taxon>Bacilli</taxon>
        <taxon>Bacillales</taxon>
        <taxon>Bacillaceae</taxon>
        <taxon>Gracilibacillus</taxon>
    </lineage>
</organism>